<evidence type="ECO:0008006" key="16">
    <source>
        <dbReference type="Google" id="ProtNLM"/>
    </source>
</evidence>
<comment type="caution">
    <text evidence="14">The sequence shown here is derived from an EMBL/GenBank/DDBJ whole genome shotgun (WGS) entry which is preliminary data.</text>
</comment>
<keyword evidence="8 11" id="KW-0408">Iron</keyword>
<dbReference type="Pfam" id="PF00067">
    <property type="entry name" value="p450"/>
    <property type="match status" value="1"/>
</dbReference>
<dbReference type="InterPro" id="IPR050665">
    <property type="entry name" value="Cytochrome_P450_Monooxygen"/>
</dbReference>
<keyword evidence="9 12" id="KW-0503">Monooxygenase</keyword>
<evidence type="ECO:0000256" key="10">
    <source>
        <dbReference type="ARBA" id="ARBA00023136"/>
    </source>
</evidence>
<dbReference type="GO" id="GO:0004497">
    <property type="term" value="F:monooxygenase activity"/>
    <property type="evidence" value="ECO:0007669"/>
    <property type="project" value="UniProtKB-KW"/>
</dbReference>
<dbReference type="PANTHER" id="PTHR24282">
    <property type="entry name" value="CYTOCHROME P450 FAMILY MEMBER"/>
    <property type="match status" value="1"/>
</dbReference>
<evidence type="ECO:0000256" key="13">
    <source>
        <dbReference type="SAM" id="MobiDB-lite"/>
    </source>
</evidence>
<organism evidence="14 15">
    <name type="scientific">Paspalum vaginatum</name>
    <name type="common">seashore paspalum</name>
    <dbReference type="NCBI Taxonomy" id="158149"/>
    <lineage>
        <taxon>Eukaryota</taxon>
        <taxon>Viridiplantae</taxon>
        <taxon>Streptophyta</taxon>
        <taxon>Embryophyta</taxon>
        <taxon>Tracheophyta</taxon>
        <taxon>Spermatophyta</taxon>
        <taxon>Magnoliopsida</taxon>
        <taxon>Liliopsida</taxon>
        <taxon>Poales</taxon>
        <taxon>Poaceae</taxon>
        <taxon>PACMAD clade</taxon>
        <taxon>Panicoideae</taxon>
        <taxon>Andropogonodae</taxon>
        <taxon>Paspaleae</taxon>
        <taxon>Paspalinae</taxon>
        <taxon>Paspalum</taxon>
    </lineage>
</organism>
<dbReference type="GO" id="GO:0005506">
    <property type="term" value="F:iron ion binding"/>
    <property type="evidence" value="ECO:0007669"/>
    <property type="project" value="InterPro"/>
</dbReference>
<dbReference type="InterPro" id="IPR002401">
    <property type="entry name" value="Cyt_P450_E_grp-I"/>
</dbReference>
<evidence type="ECO:0000256" key="8">
    <source>
        <dbReference type="ARBA" id="ARBA00023004"/>
    </source>
</evidence>
<dbReference type="PANTHER" id="PTHR24282:SF196">
    <property type="entry name" value="CYTOCHROME P450 714C2"/>
    <property type="match status" value="1"/>
</dbReference>
<dbReference type="OrthoDB" id="1470350at2759"/>
<feature type="region of interest" description="Disordered" evidence="13">
    <location>
        <begin position="1"/>
        <end position="43"/>
    </location>
</feature>
<evidence type="ECO:0000256" key="7">
    <source>
        <dbReference type="ARBA" id="ARBA00023002"/>
    </source>
</evidence>
<keyword evidence="10" id="KW-0472">Membrane</keyword>
<dbReference type="AlphaFoldDB" id="A0A9W8CFN5"/>
<dbReference type="PRINTS" id="PR00463">
    <property type="entry name" value="EP450I"/>
</dbReference>
<feature type="compositionally biased region" description="Low complexity" evidence="13">
    <location>
        <begin position="1"/>
        <end position="10"/>
    </location>
</feature>
<evidence type="ECO:0000313" key="15">
    <source>
        <dbReference type="Proteomes" id="UP001164776"/>
    </source>
</evidence>
<keyword evidence="15" id="KW-1185">Reference proteome</keyword>
<dbReference type="Gene3D" id="1.10.630.10">
    <property type="entry name" value="Cytochrome P450"/>
    <property type="match status" value="1"/>
</dbReference>
<proteinExistence type="inferred from homology"/>
<evidence type="ECO:0000256" key="9">
    <source>
        <dbReference type="ARBA" id="ARBA00023033"/>
    </source>
</evidence>
<feature type="binding site" description="axial binding residue" evidence="11">
    <location>
        <position position="417"/>
    </location>
    <ligand>
        <name>heme</name>
        <dbReference type="ChEBI" id="CHEBI:30413"/>
    </ligand>
    <ligandPart>
        <name>Fe</name>
        <dbReference type="ChEBI" id="CHEBI:18248"/>
    </ligandPart>
</feature>
<comment type="subcellular location">
    <subcellularLocation>
        <location evidence="1">Membrane</location>
    </subcellularLocation>
</comment>
<dbReference type="Proteomes" id="UP001164776">
    <property type="component" value="Unassembled WGS sequence"/>
</dbReference>
<evidence type="ECO:0000256" key="3">
    <source>
        <dbReference type="ARBA" id="ARBA00022617"/>
    </source>
</evidence>
<evidence type="ECO:0000256" key="11">
    <source>
        <dbReference type="PIRSR" id="PIRSR602401-1"/>
    </source>
</evidence>
<dbReference type="PROSITE" id="PS00086">
    <property type="entry name" value="CYTOCHROME_P450"/>
    <property type="match status" value="1"/>
</dbReference>
<accession>A0A9W8CFN5</accession>
<evidence type="ECO:0000256" key="6">
    <source>
        <dbReference type="ARBA" id="ARBA00022989"/>
    </source>
</evidence>
<keyword evidence="5 11" id="KW-0479">Metal-binding</keyword>
<keyword evidence="6" id="KW-1133">Transmembrane helix</keyword>
<comment type="cofactor">
    <cofactor evidence="11">
        <name>heme</name>
        <dbReference type="ChEBI" id="CHEBI:30413"/>
    </cofactor>
</comment>
<keyword evidence="3 11" id="KW-0349">Heme</keyword>
<evidence type="ECO:0000256" key="12">
    <source>
        <dbReference type="RuleBase" id="RU000461"/>
    </source>
</evidence>
<evidence type="ECO:0000256" key="5">
    <source>
        <dbReference type="ARBA" id="ARBA00022723"/>
    </source>
</evidence>
<name>A0A9W8CFN5_9POAL</name>
<dbReference type="GO" id="GO:0016020">
    <property type="term" value="C:membrane"/>
    <property type="evidence" value="ECO:0007669"/>
    <property type="project" value="UniProtKB-SubCell"/>
</dbReference>
<dbReference type="InterPro" id="IPR036396">
    <property type="entry name" value="Cyt_P450_sf"/>
</dbReference>
<dbReference type="InterPro" id="IPR001128">
    <property type="entry name" value="Cyt_P450"/>
</dbReference>
<sequence>MSTIQQQAAESDQEQEEAGQVAESNQEHKAGGSEQLAESDKKQEAGCSDRFCSNYLETLFPLNKFNGIGSIYPYSTGSMKALFVTDPNMVKDLAMYRPAKDEPSYLGKPRYLQEEGMVYLMVGSANEMLASWENITDKQGGSAEVVVDESLRNFAADVISKACFGSSYSELNEIFNNIRQLQIALAEQTMIFGVPGSRYLPTNNNIEIWSLEASIRRLILDMANKRREHNAATPEDEKHLLLVDSILKGAEQAGSLISSSTTPEYDFIVDNCKNIFFAGHETTATTAAWCLMLLASHPEWQSRARAEVQEVCQGKPPDVDKLKKLSTVTSVIQETLRLYPPTPFVTREALADLKLGDRDIPRGTNIWVPIALAHRNSAVWVGDPDMFDPGRFVGGKIAAACKQPHMNIPFGMGHRTCPGQSLAMFELRVVLALLLHKFEFALSRKYVHAPAFRISVEPGEGVPLILKKLDN</sequence>
<keyword evidence="4" id="KW-0812">Transmembrane</keyword>
<evidence type="ECO:0000313" key="14">
    <source>
        <dbReference type="EMBL" id="KAJ1257078.1"/>
    </source>
</evidence>
<evidence type="ECO:0000256" key="2">
    <source>
        <dbReference type="ARBA" id="ARBA00010617"/>
    </source>
</evidence>
<dbReference type="InterPro" id="IPR017972">
    <property type="entry name" value="Cyt_P450_CS"/>
</dbReference>
<evidence type="ECO:0000256" key="4">
    <source>
        <dbReference type="ARBA" id="ARBA00022692"/>
    </source>
</evidence>
<protein>
    <recommendedName>
        <fullName evidence="16">Cytochrome P450</fullName>
    </recommendedName>
</protein>
<dbReference type="PRINTS" id="PR00385">
    <property type="entry name" value="P450"/>
</dbReference>
<keyword evidence="7 12" id="KW-0560">Oxidoreductase</keyword>
<dbReference type="GO" id="GO:0016705">
    <property type="term" value="F:oxidoreductase activity, acting on paired donors, with incorporation or reduction of molecular oxygen"/>
    <property type="evidence" value="ECO:0007669"/>
    <property type="project" value="InterPro"/>
</dbReference>
<evidence type="ECO:0000256" key="1">
    <source>
        <dbReference type="ARBA" id="ARBA00004370"/>
    </source>
</evidence>
<reference evidence="14 15" key="1">
    <citation type="submission" date="2022-10" db="EMBL/GenBank/DDBJ databases">
        <title>WGS assembly of Paspalum vaginatum 540-79.</title>
        <authorList>
            <person name="Sun G."/>
            <person name="Wase N."/>
            <person name="Shu S."/>
            <person name="Jenkins J."/>
            <person name="Zhou B."/>
            <person name="Torres-Rodriguez J."/>
            <person name="Chen C."/>
            <person name="Sandor L."/>
            <person name="Plott C."/>
            <person name="Yoshinga Y."/>
            <person name="Daum C."/>
            <person name="Qi P."/>
            <person name="Barry K."/>
            <person name="Lipzen A."/>
            <person name="Berry L."/>
            <person name="Pedersen C."/>
            <person name="Gottilla T."/>
            <person name="Foltz A."/>
            <person name="Yu H."/>
            <person name="O'Malley R."/>
            <person name="Zhang C."/>
            <person name="Devos K."/>
            <person name="Sigmon B."/>
            <person name="Yu B."/>
            <person name="Obata T."/>
            <person name="Schmutz J."/>
            <person name="Schnable J."/>
        </authorList>
    </citation>
    <scope>NUCLEOTIDE SEQUENCE [LARGE SCALE GENOMIC DNA]</scope>
    <source>
        <strain evidence="15">cv. 540-79</strain>
    </source>
</reference>
<dbReference type="EMBL" id="MU629443">
    <property type="protein sequence ID" value="KAJ1257078.1"/>
    <property type="molecule type" value="Genomic_DNA"/>
</dbReference>
<dbReference type="GO" id="GO:0020037">
    <property type="term" value="F:heme binding"/>
    <property type="evidence" value="ECO:0007669"/>
    <property type="project" value="InterPro"/>
</dbReference>
<comment type="similarity">
    <text evidence="2 12">Belongs to the cytochrome P450 family.</text>
</comment>
<dbReference type="GO" id="GO:0006629">
    <property type="term" value="P:lipid metabolic process"/>
    <property type="evidence" value="ECO:0007669"/>
    <property type="project" value="UniProtKB-ARBA"/>
</dbReference>
<gene>
    <name evidence="14" type="ORF">BS78_K221600</name>
</gene>
<dbReference type="SUPFAM" id="SSF48264">
    <property type="entry name" value="Cytochrome P450"/>
    <property type="match status" value="1"/>
</dbReference>